<evidence type="ECO:0000313" key="5">
    <source>
        <dbReference type="EMBL" id="KAB1440371.1"/>
    </source>
</evidence>
<dbReference type="GO" id="GO:0009294">
    <property type="term" value="P:DNA-mediated transformation"/>
    <property type="evidence" value="ECO:0007669"/>
    <property type="project" value="InterPro"/>
</dbReference>
<dbReference type="Proteomes" id="UP000438699">
    <property type="component" value="Unassembled WGS sequence"/>
</dbReference>
<dbReference type="Pfam" id="PF17782">
    <property type="entry name" value="WHD_DprA"/>
    <property type="match status" value="1"/>
</dbReference>
<proteinExistence type="inferred from homology"/>
<dbReference type="OrthoDB" id="9785707at2"/>
<feature type="domain" description="Smf/DprA SLOG" evidence="3">
    <location>
        <begin position="85"/>
        <end position="293"/>
    </location>
</feature>
<dbReference type="NCBIfam" id="TIGR00732">
    <property type="entry name" value="dprA"/>
    <property type="match status" value="1"/>
</dbReference>
<evidence type="ECO:0000256" key="1">
    <source>
        <dbReference type="ARBA" id="ARBA00006525"/>
    </source>
</evidence>
<dbReference type="Gene3D" id="3.40.50.450">
    <property type="match status" value="1"/>
</dbReference>
<dbReference type="Pfam" id="PF02481">
    <property type="entry name" value="DNA_processg_A"/>
    <property type="match status" value="1"/>
</dbReference>
<dbReference type="InterPro" id="IPR003488">
    <property type="entry name" value="DprA"/>
</dbReference>
<dbReference type="SUPFAM" id="SSF102405">
    <property type="entry name" value="MCP/YpsA-like"/>
    <property type="match status" value="1"/>
</dbReference>
<gene>
    <name evidence="5" type="primary">dprA</name>
    <name evidence="5" type="ORF">F8A88_14080</name>
</gene>
<evidence type="ECO:0000313" key="6">
    <source>
        <dbReference type="Proteomes" id="UP000438699"/>
    </source>
</evidence>
<accession>A0A6N6N2F3</accession>
<comment type="similarity">
    <text evidence="1">Belongs to the DprA/Smf family.</text>
</comment>
<dbReference type="PANTHER" id="PTHR43022:SF1">
    <property type="entry name" value="PROTEIN SMF"/>
    <property type="match status" value="1"/>
</dbReference>
<evidence type="ECO:0000259" key="4">
    <source>
        <dbReference type="Pfam" id="PF17782"/>
    </source>
</evidence>
<sequence length="425" mass="46490">MSARRDPDKEFFACLAFRHAKGVGHKTWRTIFNAYDSAYEALLDADAWPDKGLADRRRANAVLNEGWREKARAEYLAVRDADMQVVCWHDNAYPDRLRNIMEPPALLYCRGDVSLLRNPSVAVVGARKCTHFGLESAERISYELSSLGITVVSGLALGIDRQAHLAGLRGLGRSVAVLGAGMDQDYPSDNADVREVLERRGCVVTEYPPGMRADPANFPFRNRIISGLSLGVVVAEAANRSGSLITARLASEEGREVFALPGPLGQPTFTGCHGLIKQGAALVECAADIVEVLRYEFAGELDMLPDAPPRGAEDPDALPGGVIRTASANRRKSSRPLKTAKAEPIDSVPRKSRQVPIRAAVVLDAEEQELMDVLEESGKQQVDSLCRSLGWPSGKTSRMLLMLEMRGAVRQLPGMWYLARESEPI</sequence>
<feature type="region of interest" description="Disordered" evidence="2">
    <location>
        <begin position="328"/>
        <end position="349"/>
    </location>
</feature>
<dbReference type="RefSeq" id="WP_151151812.1">
    <property type="nucleotide sequence ID" value="NZ_WAIE01000007.1"/>
</dbReference>
<name>A0A6N6N2F3_9BACT</name>
<dbReference type="PANTHER" id="PTHR43022">
    <property type="entry name" value="PROTEIN SMF"/>
    <property type="match status" value="1"/>
</dbReference>
<reference evidence="5 6" key="1">
    <citation type="journal article" date="2017" name="Int. J. Syst. Evol. Microbiol.">
        <title>Desulfovibrio senegalensis sp. nov., a mesophilic sulfate reducer isolated from marine sediment.</title>
        <authorList>
            <person name="Thioye A."/>
            <person name="Gam Z.B.A."/>
            <person name="Mbengue M."/>
            <person name="Cayol J.L."/>
            <person name="Joseph-Bartoli M."/>
            <person name="Toure-Kane C."/>
            <person name="Labat M."/>
        </authorList>
    </citation>
    <scope>NUCLEOTIDE SEQUENCE [LARGE SCALE GENOMIC DNA]</scope>
    <source>
        <strain evidence="5 6">DSM 101509</strain>
    </source>
</reference>
<feature type="domain" description="DprA winged helix" evidence="4">
    <location>
        <begin position="359"/>
        <end position="415"/>
    </location>
</feature>
<organism evidence="5 6">
    <name type="scientific">Pseudodesulfovibrio senegalensis</name>
    <dbReference type="NCBI Taxonomy" id="1721087"/>
    <lineage>
        <taxon>Bacteria</taxon>
        <taxon>Pseudomonadati</taxon>
        <taxon>Thermodesulfobacteriota</taxon>
        <taxon>Desulfovibrionia</taxon>
        <taxon>Desulfovibrionales</taxon>
        <taxon>Desulfovibrionaceae</taxon>
    </lineage>
</organism>
<evidence type="ECO:0000256" key="2">
    <source>
        <dbReference type="SAM" id="MobiDB-lite"/>
    </source>
</evidence>
<dbReference type="AlphaFoldDB" id="A0A6N6N2F3"/>
<comment type="caution">
    <text evidence="5">The sequence shown here is derived from an EMBL/GenBank/DDBJ whole genome shotgun (WGS) entry which is preliminary data.</text>
</comment>
<dbReference type="InterPro" id="IPR057666">
    <property type="entry name" value="DrpA_SLOG"/>
</dbReference>
<dbReference type="InterPro" id="IPR036388">
    <property type="entry name" value="WH-like_DNA-bd_sf"/>
</dbReference>
<keyword evidence="6" id="KW-1185">Reference proteome</keyword>
<protein>
    <submittedName>
        <fullName evidence="5">DNA-protecting protein DprA</fullName>
    </submittedName>
</protein>
<evidence type="ECO:0000259" key="3">
    <source>
        <dbReference type="Pfam" id="PF02481"/>
    </source>
</evidence>
<dbReference type="Gene3D" id="1.10.10.10">
    <property type="entry name" value="Winged helix-like DNA-binding domain superfamily/Winged helix DNA-binding domain"/>
    <property type="match status" value="1"/>
</dbReference>
<dbReference type="InterPro" id="IPR041614">
    <property type="entry name" value="DprA_WH"/>
</dbReference>
<dbReference type="EMBL" id="WAIE01000007">
    <property type="protein sequence ID" value="KAB1440371.1"/>
    <property type="molecule type" value="Genomic_DNA"/>
</dbReference>